<evidence type="ECO:0000256" key="7">
    <source>
        <dbReference type="ARBA" id="ARBA00022833"/>
    </source>
</evidence>
<dbReference type="OrthoDB" id="9810445at2"/>
<evidence type="ECO:0000259" key="13">
    <source>
        <dbReference type="Pfam" id="PF01435"/>
    </source>
</evidence>
<dbReference type="AlphaFoldDB" id="A0A2C6M3Q8"/>
<feature type="transmembrane region" description="Helical" evidence="12">
    <location>
        <begin position="37"/>
        <end position="55"/>
    </location>
</feature>
<feature type="transmembrane region" description="Helical" evidence="12">
    <location>
        <begin position="145"/>
        <end position="164"/>
    </location>
</feature>
<dbReference type="EMBL" id="AWQQ01000148">
    <property type="protein sequence ID" value="PHJ36767.1"/>
    <property type="molecule type" value="Genomic_DNA"/>
</dbReference>
<organism evidence="14 15">
    <name type="scientific">Desulforamulus profundi</name>
    <dbReference type="NCBI Taxonomy" id="1383067"/>
    <lineage>
        <taxon>Bacteria</taxon>
        <taxon>Bacillati</taxon>
        <taxon>Bacillota</taxon>
        <taxon>Clostridia</taxon>
        <taxon>Eubacteriales</taxon>
        <taxon>Peptococcaceae</taxon>
        <taxon>Desulforamulus</taxon>
    </lineage>
</organism>
<dbReference type="GO" id="GO:0046872">
    <property type="term" value="F:metal ion binding"/>
    <property type="evidence" value="ECO:0007669"/>
    <property type="project" value="UniProtKB-KW"/>
</dbReference>
<accession>A0A2C6M3Q8</accession>
<feature type="domain" description="Peptidase M48" evidence="13">
    <location>
        <begin position="154"/>
        <end position="237"/>
    </location>
</feature>
<name>A0A2C6M3Q8_9FIRM</name>
<dbReference type="PANTHER" id="PTHR43221:SF1">
    <property type="entry name" value="PROTEASE HTPX"/>
    <property type="match status" value="1"/>
</dbReference>
<evidence type="ECO:0000256" key="4">
    <source>
        <dbReference type="ARBA" id="ARBA00022692"/>
    </source>
</evidence>
<evidence type="ECO:0000256" key="10">
    <source>
        <dbReference type="ARBA" id="ARBA00023136"/>
    </source>
</evidence>
<protein>
    <submittedName>
        <fullName evidence="14">Peptidase M48</fullName>
    </submittedName>
</protein>
<keyword evidence="6 11" id="KW-0378">Hydrolase</keyword>
<keyword evidence="10 12" id="KW-0472">Membrane</keyword>
<dbReference type="GO" id="GO:0006508">
    <property type="term" value="P:proteolysis"/>
    <property type="evidence" value="ECO:0007669"/>
    <property type="project" value="UniProtKB-KW"/>
</dbReference>
<comment type="similarity">
    <text evidence="11">Belongs to the peptidase M48 family.</text>
</comment>
<evidence type="ECO:0000256" key="1">
    <source>
        <dbReference type="ARBA" id="ARBA00004651"/>
    </source>
</evidence>
<keyword evidence="3 11" id="KW-0645">Protease</keyword>
<evidence type="ECO:0000256" key="9">
    <source>
        <dbReference type="ARBA" id="ARBA00023049"/>
    </source>
</evidence>
<dbReference type="CDD" id="cd07325">
    <property type="entry name" value="M48_Ste24p_like"/>
    <property type="match status" value="1"/>
</dbReference>
<sequence length="239" mass="27104">MESLVNPREKIYFFILAAISLLIYLSLIISIVGIPYLVAGLIISLFAHGIFIGHLRGNGIRLSENQFPEVYRLTAEYARRMGLDHVPAIYILQAGGLLNAFATRFFGRDFVVIYSDVFEIAYEEGEPALAFIICHELAHIKRKHLTWSWLLSPAMLIPFLGAAYSRACEYTCDRFGAYFRPDGAVSGLLILAAGKKLYRNVNAQEFRNQADNERGFWIWFSEVLSTHPNLPKRIKALNL</sequence>
<dbReference type="InterPro" id="IPR050083">
    <property type="entry name" value="HtpX_protease"/>
</dbReference>
<proteinExistence type="inferred from homology"/>
<comment type="cofactor">
    <cofactor evidence="11">
        <name>Zn(2+)</name>
        <dbReference type="ChEBI" id="CHEBI:29105"/>
    </cofactor>
    <text evidence="11">Binds 1 zinc ion per subunit.</text>
</comment>
<evidence type="ECO:0000256" key="11">
    <source>
        <dbReference type="RuleBase" id="RU003983"/>
    </source>
</evidence>
<evidence type="ECO:0000313" key="14">
    <source>
        <dbReference type="EMBL" id="PHJ36767.1"/>
    </source>
</evidence>
<keyword evidence="9 11" id="KW-0482">Metalloprotease</keyword>
<keyword evidence="5" id="KW-0479">Metal-binding</keyword>
<evidence type="ECO:0000256" key="3">
    <source>
        <dbReference type="ARBA" id="ARBA00022670"/>
    </source>
</evidence>
<dbReference type="GO" id="GO:0005886">
    <property type="term" value="C:plasma membrane"/>
    <property type="evidence" value="ECO:0007669"/>
    <property type="project" value="UniProtKB-SubCell"/>
</dbReference>
<reference evidence="14 15" key="1">
    <citation type="submission" date="2013-09" db="EMBL/GenBank/DDBJ databases">
        <title>Biodegradation of hydrocarbons in the deep terrestrial subsurface : characterization of a microbial consortium composed of two Desulfotomaculum species originating from a deep geological formation.</title>
        <authorList>
            <person name="Aullo T."/>
            <person name="Berlendis S."/>
            <person name="Lascourreges J.-F."/>
            <person name="Dessort D."/>
            <person name="Saint-Laurent S."/>
            <person name="Schraauwers B."/>
            <person name="Mas J."/>
            <person name="Magot M."/>
            <person name="Ranchou-Peyruse A."/>
        </authorList>
    </citation>
    <scope>NUCLEOTIDE SEQUENCE [LARGE SCALE GENOMIC DNA]</scope>
    <source>
        <strain evidence="14 15">Bs107</strain>
    </source>
</reference>
<keyword evidence="7 11" id="KW-0862">Zinc</keyword>
<dbReference type="Gene3D" id="3.30.2010.10">
    <property type="entry name" value="Metalloproteases ('zincins'), catalytic domain"/>
    <property type="match status" value="1"/>
</dbReference>
<evidence type="ECO:0000313" key="15">
    <source>
        <dbReference type="Proteomes" id="UP000222564"/>
    </source>
</evidence>
<dbReference type="Proteomes" id="UP000222564">
    <property type="component" value="Unassembled WGS sequence"/>
</dbReference>
<feature type="domain" description="Peptidase M48" evidence="13">
    <location>
        <begin position="66"/>
        <end position="149"/>
    </location>
</feature>
<evidence type="ECO:0000256" key="6">
    <source>
        <dbReference type="ARBA" id="ARBA00022801"/>
    </source>
</evidence>
<dbReference type="InterPro" id="IPR001915">
    <property type="entry name" value="Peptidase_M48"/>
</dbReference>
<dbReference type="GO" id="GO:0004222">
    <property type="term" value="F:metalloendopeptidase activity"/>
    <property type="evidence" value="ECO:0007669"/>
    <property type="project" value="InterPro"/>
</dbReference>
<evidence type="ECO:0000256" key="12">
    <source>
        <dbReference type="SAM" id="Phobius"/>
    </source>
</evidence>
<keyword evidence="8 12" id="KW-1133">Transmembrane helix</keyword>
<dbReference type="PANTHER" id="PTHR43221">
    <property type="entry name" value="PROTEASE HTPX"/>
    <property type="match status" value="1"/>
</dbReference>
<comment type="subcellular location">
    <subcellularLocation>
        <location evidence="1">Cell membrane</location>
        <topology evidence="1">Multi-pass membrane protein</topology>
    </subcellularLocation>
</comment>
<dbReference type="Pfam" id="PF01435">
    <property type="entry name" value="Peptidase_M48"/>
    <property type="match status" value="2"/>
</dbReference>
<keyword evidence="2" id="KW-1003">Cell membrane</keyword>
<keyword evidence="4 12" id="KW-0812">Transmembrane</keyword>
<evidence type="ECO:0000256" key="5">
    <source>
        <dbReference type="ARBA" id="ARBA00022723"/>
    </source>
</evidence>
<keyword evidence="15" id="KW-1185">Reference proteome</keyword>
<comment type="caution">
    <text evidence="14">The sequence shown here is derived from an EMBL/GenBank/DDBJ whole genome shotgun (WGS) entry which is preliminary data.</text>
</comment>
<gene>
    <name evidence="14" type="ORF">P378_20135</name>
</gene>
<evidence type="ECO:0000256" key="8">
    <source>
        <dbReference type="ARBA" id="ARBA00022989"/>
    </source>
</evidence>
<evidence type="ECO:0000256" key="2">
    <source>
        <dbReference type="ARBA" id="ARBA00022475"/>
    </source>
</evidence>
<feature type="transmembrane region" description="Helical" evidence="12">
    <location>
        <begin position="12"/>
        <end position="31"/>
    </location>
</feature>